<dbReference type="GO" id="GO:0051539">
    <property type="term" value="F:4 iron, 4 sulfur cluster binding"/>
    <property type="evidence" value="ECO:0007669"/>
    <property type="project" value="UniProtKB-UniRule"/>
</dbReference>
<comment type="function">
    <text evidence="2">Probably acts as a heme chaperone, transferring heme to an unknown acceptor. Binds one molecule of heme per monomer, possibly covalently. Binds 1 [4Fe-4S] cluster. The cluster is coordinated with 3 cysteines and an exchangeable S-adenosyl-L-methionine.</text>
</comment>
<dbReference type="AlphaFoldDB" id="A0A7W6WB45"/>
<dbReference type="PANTHER" id="PTHR13932:SF5">
    <property type="entry name" value="RADICAL S-ADENOSYL METHIONINE DOMAIN-CONTAINING PROTEIN 1, MITOCHONDRIAL"/>
    <property type="match status" value="1"/>
</dbReference>
<gene>
    <name evidence="4" type="ORF">GGD89_002782</name>
</gene>
<comment type="caution">
    <text evidence="4">The sequence shown here is derived from an EMBL/GenBank/DDBJ whole genome shotgun (WGS) entry which is preliminary data.</text>
</comment>
<protein>
    <recommendedName>
        <fullName evidence="2">Heme chaperone HemW</fullName>
    </recommendedName>
</protein>
<dbReference type="SFLD" id="SFLDF00288">
    <property type="entry name" value="HemN-like__clustered_with_nucl"/>
    <property type="match status" value="1"/>
</dbReference>
<dbReference type="GO" id="GO:0004109">
    <property type="term" value="F:coproporphyrinogen oxidase activity"/>
    <property type="evidence" value="ECO:0007669"/>
    <property type="project" value="InterPro"/>
</dbReference>
<feature type="domain" description="Radical SAM core" evidence="3">
    <location>
        <begin position="14"/>
        <end position="250"/>
    </location>
</feature>
<dbReference type="NCBIfam" id="TIGR00539">
    <property type="entry name" value="hemN_rel"/>
    <property type="match status" value="1"/>
</dbReference>
<evidence type="ECO:0000259" key="3">
    <source>
        <dbReference type="PROSITE" id="PS51918"/>
    </source>
</evidence>
<evidence type="ECO:0000313" key="5">
    <source>
        <dbReference type="Proteomes" id="UP000554286"/>
    </source>
</evidence>
<dbReference type="InterPro" id="IPR007197">
    <property type="entry name" value="rSAM"/>
</dbReference>
<keyword evidence="2" id="KW-0143">Chaperone</keyword>
<keyword evidence="5" id="KW-1185">Reference proteome</keyword>
<dbReference type="Pfam" id="PF06969">
    <property type="entry name" value="HemN_C"/>
    <property type="match status" value="1"/>
</dbReference>
<evidence type="ECO:0000313" key="4">
    <source>
        <dbReference type="EMBL" id="MBB4267141.1"/>
    </source>
</evidence>
<dbReference type="SFLD" id="SFLDG01082">
    <property type="entry name" value="B12-binding_domain_containing"/>
    <property type="match status" value="1"/>
</dbReference>
<dbReference type="InterPro" id="IPR006638">
    <property type="entry name" value="Elp3/MiaA/NifB-like_rSAM"/>
</dbReference>
<name>A0A7W6WB45_9PROT</name>
<dbReference type="InterPro" id="IPR004559">
    <property type="entry name" value="HemW-like"/>
</dbReference>
<comment type="subcellular location">
    <subcellularLocation>
        <location evidence="2">Cytoplasm</location>
    </subcellularLocation>
</comment>
<keyword evidence="2" id="KW-0963">Cytoplasm</keyword>
<organism evidence="4 5">
    <name type="scientific">Roseospira visakhapatnamensis</name>
    <dbReference type="NCBI Taxonomy" id="390880"/>
    <lineage>
        <taxon>Bacteria</taxon>
        <taxon>Pseudomonadati</taxon>
        <taxon>Pseudomonadota</taxon>
        <taxon>Alphaproteobacteria</taxon>
        <taxon>Rhodospirillales</taxon>
        <taxon>Rhodospirillaceae</taxon>
        <taxon>Roseospira</taxon>
    </lineage>
</organism>
<dbReference type="PROSITE" id="PS51918">
    <property type="entry name" value="RADICAL_SAM"/>
    <property type="match status" value="1"/>
</dbReference>
<dbReference type="Gene3D" id="3.30.750.200">
    <property type="match status" value="1"/>
</dbReference>
<dbReference type="EMBL" id="JACIGK010000022">
    <property type="protein sequence ID" value="MBB4267141.1"/>
    <property type="molecule type" value="Genomic_DNA"/>
</dbReference>
<dbReference type="PANTHER" id="PTHR13932">
    <property type="entry name" value="COPROPORPHYRINIGEN III OXIDASE"/>
    <property type="match status" value="1"/>
</dbReference>
<dbReference type="SFLD" id="SFLDG01065">
    <property type="entry name" value="anaerobic_coproporphyrinogen-I"/>
    <property type="match status" value="1"/>
</dbReference>
<dbReference type="GO" id="GO:0006779">
    <property type="term" value="P:porphyrin-containing compound biosynthetic process"/>
    <property type="evidence" value="ECO:0007669"/>
    <property type="project" value="InterPro"/>
</dbReference>
<dbReference type="CDD" id="cd01335">
    <property type="entry name" value="Radical_SAM"/>
    <property type="match status" value="1"/>
</dbReference>
<keyword evidence="4" id="KW-0560">Oxidoreductase</keyword>
<dbReference type="RefSeq" id="WP_343058608.1">
    <property type="nucleotide sequence ID" value="NZ_JACIGK010000022.1"/>
</dbReference>
<dbReference type="GO" id="GO:0005737">
    <property type="term" value="C:cytoplasm"/>
    <property type="evidence" value="ECO:0007669"/>
    <property type="project" value="UniProtKB-SubCell"/>
</dbReference>
<sequence length="399" mass="42585">MVTRPGFAPTVDGSAGDPDLGLYVHWPWCLSKCPYCDFNSHVLRDPDPDVWARAYVREMESVANGRPRASLASVFFGGGTPSLMDPAIVGAVLDAAARLFPLAPDLEVTLEANPGAVDRARFAGVRAAGVTRLSLGVQALDDAILAVLGRRHDRSEALAALDLAQATFPRVSIDLIYAAPGQTREDWTASLREALALGTEHLSLYQLTIERGTAFFGRARAGLLSLPDEDIREDWAADLFEVTQDLTAAAGMPAYEVSNHARSGVECRHNRDIWRGGDYIGIGPGAHGRMGGVATRCISHPGAWLDRVARDGHGVAERAALTPAERAVERVLVGLRLTEGIDATRFARLSGMPLTDVVDGKALAALADLDLVTWDGRRLATTPAGRLCLNAVTGRLLAG</sequence>
<accession>A0A7W6WB45</accession>
<keyword evidence="2" id="KW-0949">S-adenosyl-L-methionine</keyword>
<dbReference type="InterPro" id="IPR034505">
    <property type="entry name" value="Coproporphyrinogen-III_oxidase"/>
</dbReference>
<evidence type="ECO:0000256" key="1">
    <source>
        <dbReference type="ARBA" id="ARBA00006100"/>
    </source>
</evidence>
<reference evidence="4 5" key="1">
    <citation type="submission" date="2020-08" db="EMBL/GenBank/DDBJ databases">
        <title>Genome sequencing of Purple Non-Sulfur Bacteria from various extreme environments.</title>
        <authorList>
            <person name="Mayer M."/>
        </authorList>
    </citation>
    <scope>NUCLEOTIDE SEQUENCE [LARGE SCALE GENOMIC DNA]</scope>
    <source>
        <strain evidence="4 5">JA131</strain>
    </source>
</reference>
<keyword evidence="2" id="KW-0004">4Fe-4S</keyword>
<proteinExistence type="inferred from homology"/>
<dbReference type="SUPFAM" id="SSF102114">
    <property type="entry name" value="Radical SAM enzymes"/>
    <property type="match status" value="1"/>
</dbReference>
<dbReference type="Pfam" id="PF04055">
    <property type="entry name" value="Radical_SAM"/>
    <property type="match status" value="1"/>
</dbReference>
<comment type="similarity">
    <text evidence="1">Belongs to the anaerobic coproporphyrinogen-III oxidase family. HemW subfamily.</text>
</comment>
<dbReference type="InterPro" id="IPR058240">
    <property type="entry name" value="rSAM_sf"/>
</dbReference>
<keyword evidence="2" id="KW-0349">Heme</keyword>
<dbReference type="Proteomes" id="UP000554286">
    <property type="component" value="Unassembled WGS sequence"/>
</dbReference>
<dbReference type="GO" id="GO:0046872">
    <property type="term" value="F:metal ion binding"/>
    <property type="evidence" value="ECO:0007669"/>
    <property type="project" value="UniProtKB-UniRule"/>
</dbReference>
<dbReference type="SFLD" id="SFLDF00562">
    <property type="entry name" value="HemN-like__clustered_with_heat"/>
    <property type="match status" value="1"/>
</dbReference>
<keyword evidence="2" id="KW-0479">Metal-binding</keyword>
<keyword evidence="2" id="KW-0411">Iron-sulfur</keyword>
<dbReference type="SFLD" id="SFLDS00029">
    <property type="entry name" value="Radical_SAM"/>
    <property type="match status" value="1"/>
</dbReference>
<keyword evidence="2" id="KW-0408">Iron</keyword>
<dbReference type="InterPro" id="IPR010723">
    <property type="entry name" value="HemN_C"/>
</dbReference>
<evidence type="ECO:0000256" key="2">
    <source>
        <dbReference type="RuleBase" id="RU364116"/>
    </source>
</evidence>
<dbReference type="SMART" id="SM00729">
    <property type="entry name" value="Elp3"/>
    <property type="match status" value="1"/>
</dbReference>